<sequence>MSAPERCSFVRDFAPEGGVLREEEIQRLSSHAAQCLPCMEEFVALVRAAAARVPSGTVVGPEPDGGGRTPDASSQPAGATR</sequence>
<reference evidence="2 3" key="1">
    <citation type="submission" date="2018-08" db="EMBL/GenBank/DDBJ databases">
        <title>Sequencing the genomes of 1000 actinobacteria strains.</title>
        <authorList>
            <person name="Klenk H.-P."/>
        </authorList>
    </citation>
    <scope>NUCLEOTIDE SEQUENCE [LARGE SCALE GENOMIC DNA]</scope>
    <source>
        <strain evidence="2 3">DSM 43927</strain>
    </source>
</reference>
<gene>
    <name evidence="2" type="ORF">DFJ69_1120</name>
</gene>
<keyword evidence="3" id="KW-1185">Reference proteome</keyword>
<protein>
    <submittedName>
        <fullName evidence="2">Uncharacterized protein</fullName>
    </submittedName>
</protein>
<organism evidence="2 3">
    <name type="scientific">Thermomonospora umbrina</name>
    <dbReference type="NCBI Taxonomy" id="111806"/>
    <lineage>
        <taxon>Bacteria</taxon>
        <taxon>Bacillati</taxon>
        <taxon>Actinomycetota</taxon>
        <taxon>Actinomycetes</taxon>
        <taxon>Streptosporangiales</taxon>
        <taxon>Thermomonosporaceae</taxon>
        <taxon>Thermomonospora</taxon>
    </lineage>
</organism>
<proteinExistence type="predicted"/>
<dbReference type="EMBL" id="QTTT01000001">
    <property type="protein sequence ID" value="REE95711.1"/>
    <property type="molecule type" value="Genomic_DNA"/>
</dbReference>
<accession>A0A3D9SVL7</accession>
<evidence type="ECO:0000256" key="1">
    <source>
        <dbReference type="SAM" id="MobiDB-lite"/>
    </source>
</evidence>
<feature type="region of interest" description="Disordered" evidence="1">
    <location>
        <begin position="53"/>
        <end position="81"/>
    </location>
</feature>
<feature type="compositionally biased region" description="Polar residues" evidence="1">
    <location>
        <begin position="71"/>
        <end position="81"/>
    </location>
</feature>
<evidence type="ECO:0000313" key="3">
    <source>
        <dbReference type="Proteomes" id="UP000256661"/>
    </source>
</evidence>
<dbReference type="AlphaFoldDB" id="A0A3D9SVL7"/>
<name>A0A3D9SVL7_9ACTN</name>
<evidence type="ECO:0000313" key="2">
    <source>
        <dbReference type="EMBL" id="REE95711.1"/>
    </source>
</evidence>
<comment type="caution">
    <text evidence="2">The sequence shown here is derived from an EMBL/GenBank/DDBJ whole genome shotgun (WGS) entry which is preliminary data.</text>
</comment>
<dbReference type="Proteomes" id="UP000256661">
    <property type="component" value="Unassembled WGS sequence"/>
</dbReference>